<accession>A0A8J2LR66</accession>
<name>A0A8J2LR66_9HEXA</name>
<reference evidence="1" key="1">
    <citation type="submission" date="2021-06" db="EMBL/GenBank/DDBJ databases">
        <authorList>
            <person name="Hodson N. C."/>
            <person name="Mongue J. A."/>
            <person name="Jaron S. K."/>
        </authorList>
    </citation>
    <scope>NUCLEOTIDE SEQUENCE</scope>
</reference>
<organism evidence="1 2">
    <name type="scientific">Allacma fusca</name>
    <dbReference type="NCBI Taxonomy" id="39272"/>
    <lineage>
        <taxon>Eukaryota</taxon>
        <taxon>Metazoa</taxon>
        <taxon>Ecdysozoa</taxon>
        <taxon>Arthropoda</taxon>
        <taxon>Hexapoda</taxon>
        <taxon>Collembola</taxon>
        <taxon>Symphypleona</taxon>
        <taxon>Sminthuridae</taxon>
        <taxon>Allacma</taxon>
    </lineage>
</organism>
<gene>
    <name evidence="1" type="ORF">AFUS01_LOCUS36583</name>
</gene>
<dbReference type="Proteomes" id="UP000708208">
    <property type="component" value="Unassembled WGS sequence"/>
</dbReference>
<dbReference type="AlphaFoldDB" id="A0A8J2LR66"/>
<proteinExistence type="predicted"/>
<protein>
    <submittedName>
        <fullName evidence="1">Uncharacterized protein</fullName>
    </submittedName>
</protein>
<keyword evidence="2" id="KW-1185">Reference proteome</keyword>
<evidence type="ECO:0000313" key="1">
    <source>
        <dbReference type="EMBL" id="CAG7826535.1"/>
    </source>
</evidence>
<evidence type="ECO:0000313" key="2">
    <source>
        <dbReference type="Proteomes" id="UP000708208"/>
    </source>
</evidence>
<comment type="caution">
    <text evidence="1">The sequence shown here is derived from an EMBL/GenBank/DDBJ whole genome shotgun (WGS) entry which is preliminary data.</text>
</comment>
<feature type="non-terminal residue" evidence="1">
    <location>
        <position position="1"/>
    </location>
</feature>
<sequence>LVEKCHSAVPSTDQRNQLAECIVSQLYPTFSGKEWKELKDSYYTQSSTIVHPVTGKKTSLSPSGYIQYHFKNFWSSIRQNNGSVKMKSTGDPIAEETNEQRKIYRYFNVYLCVPT</sequence>
<dbReference type="OrthoDB" id="7698488at2759"/>
<dbReference type="EMBL" id="CAJVCH010540118">
    <property type="protein sequence ID" value="CAG7826535.1"/>
    <property type="molecule type" value="Genomic_DNA"/>
</dbReference>